<dbReference type="AlphaFoldDB" id="A0A949JXD8"/>
<dbReference type="GO" id="GO:0016020">
    <property type="term" value="C:membrane"/>
    <property type="evidence" value="ECO:0007669"/>
    <property type="project" value="InterPro"/>
</dbReference>
<dbReference type="Pfam" id="PF00892">
    <property type="entry name" value="EamA"/>
    <property type="match status" value="2"/>
</dbReference>
<gene>
    <name evidence="4" type="ORF">KTH89_10350</name>
</gene>
<feature type="domain" description="EamA" evidence="3">
    <location>
        <begin position="154"/>
        <end position="289"/>
    </location>
</feature>
<dbReference type="Proteomes" id="UP000712157">
    <property type="component" value="Unassembled WGS sequence"/>
</dbReference>
<sequence length="290" mass="31395">MWIVFAFASALFAGITAVLAKCGIKNTDSNVATALRTCVVLIFSWVMVFIAGVQTDLTGLSSKTLIFLILSGVATGASWLCYFKALQLGDINKVTPIDKCSTILTMLLAFLLLGEPISPLKGVSMLLIAAGTYLMIQKKHMLREPAGKPGKNRSWIFFAFGSAIFASLTSILGKIGIEGVDSTLGTAIRTIVVLIMAWIVVFVTKKQHTIRRIDQKSWLFLILSGFATGGSWLCYYRALQTGFASVVVPIDKLSILVTIAFSRIVFKERLSKKSAAGLVMITSGTLLLLL</sequence>
<feature type="transmembrane region" description="Helical" evidence="2">
    <location>
        <begin position="65"/>
        <end position="86"/>
    </location>
</feature>
<feature type="transmembrane region" description="Helical" evidence="2">
    <location>
        <begin position="30"/>
        <end position="53"/>
    </location>
</feature>
<dbReference type="PANTHER" id="PTHR22911:SF137">
    <property type="entry name" value="SOLUTE CARRIER FAMILY 35 MEMBER G2-RELATED"/>
    <property type="match status" value="1"/>
</dbReference>
<evidence type="ECO:0000313" key="5">
    <source>
        <dbReference type="Proteomes" id="UP000712157"/>
    </source>
</evidence>
<accession>A0A949JXD8</accession>
<feature type="transmembrane region" description="Helical" evidence="2">
    <location>
        <begin position="244"/>
        <end position="266"/>
    </location>
</feature>
<protein>
    <submittedName>
        <fullName evidence="4">EamA family transporter</fullName>
    </submittedName>
</protein>
<name>A0A949JXD8_9FIRM</name>
<keyword evidence="2" id="KW-1133">Transmembrane helix</keyword>
<proteinExistence type="inferred from homology"/>
<feature type="transmembrane region" description="Helical" evidence="2">
    <location>
        <begin position="155"/>
        <end position="175"/>
    </location>
</feature>
<dbReference type="SUPFAM" id="SSF103481">
    <property type="entry name" value="Multidrug resistance efflux transporter EmrE"/>
    <property type="match status" value="2"/>
</dbReference>
<evidence type="ECO:0000313" key="4">
    <source>
        <dbReference type="EMBL" id="MBU9736940.1"/>
    </source>
</evidence>
<comment type="caution">
    <text evidence="4">The sequence shown here is derived from an EMBL/GenBank/DDBJ whole genome shotgun (WGS) entry which is preliminary data.</text>
</comment>
<feature type="transmembrane region" description="Helical" evidence="2">
    <location>
        <begin position="217"/>
        <end position="238"/>
    </location>
</feature>
<feature type="transmembrane region" description="Helical" evidence="2">
    <location>
        <begin position="187"/>
        <end position="205"/>
    </location>
</feature>
<dbReference type="InterPro" id="IPR037185">
    <property type="entry name" value="EmrE-like"/>
</dbReference>
<dbReference type="Gene3D" id="1.10.3730.20">
    <property type="match status" value="2"/>
</dbReference>
<dbReference type="PANTHER" id="PTHR22911">
    <property type="entry name" value="ACYL-MALONYL CONDENSING ENZYME-RELATED"/>
    <property type="match status" value="1"/>
</dbReference>
<dbReference type="InterPro" id="IPR000620">
    <property type="entry name" value="EamA_dom"/>
</dbReference>
<evidence type="ECO:0000259" key="3">
    <source>
        <dbReference type="Pfam" id="PF00892"/>
    </source>
</evidence>
<feature type="domain" description="EamA" evidence="3">
    <location>
        <begin position="1"/>
        <end position="136"/>
    </location>
</feature>
<comment type="similarity">
    <text evidence="1">Belongs to the EamA transporter family.</text>
</comment>
<dbReference type="EMBL" id="JAHQCW010000015">
    <property type="protein sequence ID" value="MBU9736940.1"/>
    <property type="molecule type" value="Genomic_DNA"/>
</dbReference>
<keyword evidence="2" id="KW-0812">Transmembrane</keyword>
<keyword evidence="2" id="KW-0472">Membrane</keyword>
<keyword evidence="5" id="KW-1185">Reference proteome</keyword>
<reference evidence="4" key="1">
    <citation type="submission" date="2021-06" db="EMBL/GenBank/DDBJ databases">
        <title>Description of novel taxa of the family Lachnospiraceae.</title>
        <authorList>
            <person name="Chaplin A.V."/>
            <person name="Sokolova S.R."/>
            <person name="Pikina A.P."/>
            <person name="Korzhanova M."/>
            <person name="Belova V."/>
            <person name="Korostin D."/>
            <person name="Efimov B.A."/>
        </authorList>
    </citation>
    <scope>NUCLEOTIDE SEQUENCE</scope>
    <source>
        <strain evidence="4">ASD5720</strain>
    </source>
</reference>
<evidence type="ECO:0000256" key="1">
    <source>
        <dbReference type="ARBA" id="ARBA00007362"/>
    </source>
</evidence>
<evidence type="ECO:0000256" key="2">
    <source>
        <dbReference type="SAM" id="Phobius"/>
    </source>
</evidence>
<organism evidence="4 5">
    <name type="scientific">Diplocloster agilis</name>
    <dbReference type="NCBI Taxonomy" id="2850323"/>
    <lineage>
        <taxon>Bacteria</taxon>
        <taxon>Bacillati</taxon>
        <taxon>Bacillota</taxon>
        <taxon>Clostridia</taxon>
        <taxon>Lachnospirales</taxon>
        <taxon>Lachnospiraceae</taxon>
        <taxon>Diplocloster</taxon>
    </lineage>
</organism>
<feature type="transmembrane region" description="Helical" evidence="2">
    <location>
        <begin position="106"/>
        <end position="134"/>
    </location>
</feature>
<dbReference type="RefSeq" id="WP_158343209.1">
    <property type="nucleotide sequence ID" value="NZ_JAHQCW010000015.1"/>
</dbReference>